<dbReference type="GO" id="GO:0005681">
    <property type="term" value="C:spliceosomal complex"/>
    <property type="evidence" value="ECO:0007669"/>
    <property type="project" value="UniProtKB-KW"/>
</dbReference>
<keyword evidence="5 7" id="KW-0508">mRNA splicing</keyword>
<evidence type="ECO:0000256" key="6">
    <source>
        <dbReference type="ARBA" id="ARBA00023242"/>
    </source>
</evidence>
<protein>
    <recommendedName>
        <fullName evidence="7">Pre-mRNA-splicing factor 38</fullName>
    </recommendedName>
</protein>
<name>A0A922I504_DERFA</name>
<evidence type="ECO:0000256" key="3">
    <source>
        <dbReference type="ARBA" id="ARBA00022664"/>
    </source>
</evidence>
<feature type="compositionally biased region" description="Basic and acidic residues" evidence="8">
    <location>
        <begin position="136"/>
        <end position="145"/>
    </location>
</feature>
<comment type="function">
    <text evidence="7">Required for pre-mRNA splicing.</text>
</comment>
<dbReference type="GO" id="GO:0000398">
    <property type="term" value="P:mRNA splicing, via spliceosome"/>
    <property type="evidence" value="ECO:0007669"/>
    <property type="project" value="UniProtKB-UniRule"/>
</dbReference>
<evidence type="ECO:0000256" key="5">
    <source>
        <dbReference type="ARBA" id="ARBA00023187"/>
    </source>
</evidence>
<gene>
    <name evidence="9" type="primary">PRPF38B_1</name>
    <name evidence="9" type="ORF">DERF_005003</name>
</gene>
<dbReference type="AlphaFoldDB" id="A0A922I504"/>
<evidence type="ECO:0000256" key="7">
    <source>
        <dbReference type="RuleBase" id="RU367025"/>
    </source>
</evidence>
<accession>A0A922I504</accession>
<dbReference type="Proteomes" id="UP000790347">
    <property type="component" value="Unassembled WGS sequence"/>
</dbReference>
<reference evidence="9" key="1">
    <citation type="submission" date="2013-05" db="EMBL/GenBank/DDBJ databases">
        <authorList>
            <person name="Yim A.K.Y."/>
            <person name="Chan T.F."/>
            <person name="Ji K.M."/>
            <person name="Liu X.Y."/>
            <person name="Zhou J.W."/>
            <person name="Li R.Q."/>
            <person name="Yang K.Y."/>
            <person name="Li J."/>
            <person name="Li M."/>
            <person name="Law P.T.W."/>
            <person name="Wu Y.L."/>
            <person name="Cai Z.L."/>
            <person name="Qin H."/>
            <person name="Bao Y."/>
            <person name="Leung R.K.K."/>
            <person name="Ng P.K.S."/>
            <person name="Zou J."/>
            <person name="Zhong X.J."/>
            <person name="Ran P.X."/>
            <person name="Zhong N.S."/>
            <person name="Liu Z.G."/>
            <person name="Tsui S.K.W."/>
        </authorList>
    </citation>
    <scope>NUCLEOTIDE SEQUENCE</scope>
    <source>
        <strain evidence="9">Derf</strain>
        <tissue evidence="9">Whole organism</tissue>
    </source>
</reference>
<comment type="subcellular location">
    <subcellularLocation>
        <location evidence="1 7">Nucleus</location>
    </subcellularLocation>
</comment>
<feature type="region of interest" description="Disordered" evidence="8">
    <location>
        <begin position="364"/>
        <end position="383"/>
    </location>
</feature>
<keyword evidence="6 7" id="KW-0539">Nucleus</keyword>
<evidence type="ECO:0000256" key="4">
    <source>
        <dbReference type="ARBA" id="ARBA00022728"/>
    </source>
</evidence>
<comment type="caution">
    <text evidence="9">The sequence shown here is derived from an EMBL/GenBank/DDBJ whole genome shotgun (WGS) entry which is preliminary data.</text>
</comment>
<organism evidence="9 10">
    <name type="scientific">Dermatophagoides farinae</name>
    <name type="common">American house dust mite</name>
    <dbReference type="NCBI Taxonomy" id="6954"/>
    <lineage>
        <taxon>Eukaryota</taxon>
        <taxon>Metazoa</taxon>
        <taxon>Ecdysozoa</taxon>
        <taxon>Arthropoda</taxon>
        <taxon>Chelicerata</taxon>
        <taxon>Arachnida</taxon>
        <taxon>Acari</taxon>
        <taxon>Acariformes</taxon>
        <taxon>Sarcoptiformes</taxon>
        <taxon>Astigmata</taxon>
        <taxon>Psoroptidia</taxon>
        <taxon>Analgoidea</taxon>
        <taxon>Pyroglyphidae</taxon>
        <taxon>Dermatophagoidinae</taxon>
        <taxon>Dermatophagoides</taxon>
    </lineage>
</organism>
<feature type="region of interest" description="Disordered" evidence="8">
    <location>
        <begin position="128"/>
        <end position="162"/>
    </location>
</feature>
<dbReference type="InterPro" id="IPR005037">
    <property type="entry name" value="PRP38"/>
</dbReference>
<dbReference type="PANTHER" id="PTHR23142">
    <property type="entry name" value="PRE-MRNA-SPLICING FACTOR 38A-RELATED"/>
    <property type="match status" value="1"/>
</dbReference>
<keyword evidence="3 7" id="KW-0507">mRNA processing</keyword>
<reference evidence="9" key="2">
    <citation type="journal article" date="2022" name="Res Sq">
        <title>Comparative Genomics Reveals Insights into the Divergent Evolution of Astigmatic Mites and Household Pest Adaptations.</title>
        <authorList>
            <person name="Xiong Q."/>
            <person name="Wan A.T.-Y."/>
            <person name="Liu X.-Y."/>
            <person name="Fung C.S.-H."/>
            <person name="Xiao X."/>
            <person name="Malainual N."/>
            <person name="Hou J."/>
            <person name="Wang L."/>
            <person name="Wang M."/>
            <person name="Yang K."/>
            <person name="Cui Y."/>
            <person name="Leung E."/>
            <person name="Nong W."/>
            <person name="Shin S.-K."/>
            <person name="Au S."/>
            <person name="Jeong K.Y."/>
            <person name="Chew F.T."/>
            <person name="Hui J."/>
            <person name="Leung T.F."/>
            <person name="Tungtrongchitr A."/>
            <person name="Zhong N."/>
            <person name="Liu Z."/>
            <person name="Tsui S."/>
        </authorList>
    </citation>
    <scope>NUCLEOTIDE SEQUENCE</scope>
    <source>
        <strain evidence="9">Derf</strain>
        <tissue evidence="9">Whole organism</tissue>
    </source>
</reference>
<comment type="similarity">
    <text evidence="2 7">Belongs to the PRP38 family.</text>
</comment>
<keyword evidence="4 7" id="KW-0747">Spliceosome</keyword>
<evidence type="ECO:0000313" key="9">
    <source>
        <dbReference type="EMBL" id="KAH9521338.1"/>
    </source>
</evidence>
<sequence length="391" mass="44346">MTSASNSNSNNQIPTTTLDIPLPFTNSLATIPSTTAIQSVPSSIATNQSYGSSYPSSYIDPNLYNSQYYQQYYQQYYSQYGYGPQQTQAIGDYYAHQTSATSTIYPSTQASYLSTMMNAAAAAASTRVKSNSKNDSLGKDSSGNDHDDDDDDDPTIAKPNQPKLSNILNYSCNEKMGLNPLIYTNIQQSPYFKNNLFQLKTYNEVIDEIYYSVRHLEPWEKGSRKVSGQTGMCGSVRGVGAGGIISTPFCILYKLFTLKLTRKQVMAMTRHKDSPYIRSLGLMYIRFTQPSRDLWHWFEPYLEDDEQVDPKAGGGSPMTIGQMVRHFLTKLEWFSTLFPRIPRHVQLEIEKKLNKYDAEMKKHSDTSNMNMNNKNDNGDKKHRDMMMMMMS</sequence>
<dbReference type="Pfam" id="PF03371">
    <property type="entry name" value="PRP38"/>
    <property type="match status" value="1"/>
</dbReference>
<proteinExistence type="inferred from homology"/>
<evidence type="ECO:0000256" key="2">
    <source>
        <dbReference type="ARBA" id="ARBA00006164"/>
    </source>
</evidence>
<dbReference type="EMBL" id="ASGP02000002">
    <property type="protein sequence ID" value="KAH9521338.1"/>
    <property type="molecule type" value="Genomic_DNA"/>
</dbReference>
<evidence type="ECO:0000313" key="10">
    <source>
        <dbReference type="Proteomes" id="UP000790347"/>
    </source>
</evidence>
<evidence type="ECO:0000256" key="8">
    <source>
        <dbReference type="SAM" id="MobiDB-lite"/>
    </source>
</evidence>
<keyword evidence="10" id="KW-1185">Reference proteome</keyword>
<evidence type="ECO:0000256" key="1">
    <source>
        <dbReference type="ARBA" id="ARBA00004123"/>
    </source>
</evidence>